<sequence length="325" mass="37914">MLFSSCLLSLVFAQSILSLENNYLPVFSSSKTYFGQSDPKIPTKDVNLTRFGLLPEYTWDQVVQSLAPDEKLFFLQRHGQGWHNIARSYLKIPYSEWQCYWSIRDGKDGIEWYDADLTPKGKEQIAHLVDQIKNTEDFPLPEKFYVSPLRRTLKTWQLTWLNFPHKTALIKEYAREIYGIDTESERHNRTYIEENFPNFDFEPGFSEEDVNWSPSKREEGQHSEFRAATLLRDIFNDAQDEKVISIVLHSGIIYSILDVVQHRIFSIPTGGIIPVIVKMEQQNKTYPLNDAFSGFDEWCPPSLESDFKIERTRGANHTVEKNIKE</sequence>
<dbReference type="EMBL" id="JAHUZD010000022">
    <property type="protein sequence ID" value="KAI3406724.1"/>
    <property type="molecule type" value="Genomic_DNA"/>
</dbReference>
<dbReference type="Gene3D" id="3.40.50.1240">
    <property type="entry name" value="Phosphoglycerate mutase-like"/>
    <property type="match status" value="1"/>
</dbReference>
<dbReference type="GO" id="GO:0016791">
    <property type="term" value="F:phosphatase activity"/>
    <property type="evidence" value="ECO:0007669"/>
    <property type="project" value="TreeGrafter"/>
</dbReference>
<reference evidence="2" key="1">
    <citation type="journal article" date="2022" name="DNA Res.">
        <title>Genome analysis of five recently described species of the CUG-Ser clade uncovers Candida theae as a new hybrid lineage with pathogenic potential in the Candida parapsilosis species complex.</title>
        <authorList>
            <person name="Mixao V."/>
            <person name="Del Olmo V."/>
            <person name="Hegedusova E."/>
            <person name="Saus E."/>
            <person name="Pryszcz L."/>
            <person name="Cillingova A."/>
            <person name="Nosek J."/>
            <person name="Gabaldon T."/>
        </authorList>
    </citation>
    <scope>NUCLEOTIDE SEQUENCE</scope>
    <source>
        <strain evidence="2">CBS 10844</strain>
    </source>
</reference>
<keyword evidence="3" id="KW-1185">Reference proteome</keyword>
<dbReference type="CDD" id="cd07067">
    <property type="entry name" value="HP_PGM_like"/>
    <property type="match status" value="1"/>
</dbReference>
<dbReference type="InterPro" id="IPR029033">
    <property type="entry name" value="His_PPase_superfam"/>
</dbReference>
<name>A0AAI9T183_9ASCO</name>
<organism evidence="2 3">
    <name type="scientific">Candida oxycetoniae</name>
    <dbReference type="NCBI Taxonomy" id="497107"/>
    <lineage>
        <taxon>Eukaryota</taxon>
        <taxon>Fungi</taxon>
        <taxon>Dikarya</taxon>
        <taxon>Ascomycota</taxon>
        <taxon>Saccharomycotina</taxon>
        <taxon>Pichiomycetes</taxon>
        <taxon>Debaryomycetaceae</taxon>
        <taxon>Candida/Lodderomyces clade</taxon>
        <taxon>Candida</taxon>
    </lineage>
</organism>
<dbReference type="SUPFAM" id="SSF53254">
    <property type="entry name" value="Phosphoglycerate mutase-like"/>
    <property type="match status" value="1"/>
</dbReference>
<dbReference type="Proteomes" id="UP001202479">
    <property type="component" value="Unassembled WGS sequence"/>
</dbReference>
<dbReference type="InterPro" id="IPR013078">
    <property type="entry name" value="His_Pase_superF_clade-1"/>
</dbReference>
<evidence type="ECO:0008006" key="4">
    <source>
        <dbReference type="Google" id="ProtNLM"/>
    </source>
</evidence>
<dbReference type="GeneID" id="73378187"/>
<gene>
    <name evidence="2" type="ORF">KGF56_000570</name>
</gene>
<keyword evidence="1" id="KW-0732">Signal</keyword>
<dbReference type="AlphaFoldDB" id="A0AAI9T183"/>
<evidence type="ECO:0000313" key="3">
    <source>
        <dbReference type="Proteomes" id="UP001202479"/>
    </source>
</evidence>
<evidence type="ECO:0000256" key="1">
    <source>
        <dbReference type="SAM" id="SignalP"/>
    </source>
</evidence>
<protein>
    <recommendedName>
        <fullName evidence="4">Phosphomutase</fullName>
    </recommendedName>
</protein>
<accession>A0AAI9T183</accession>
<dbReference type="InterPro" id="IPR050275">
    <property type="entry name" value="PGM_Phosphatase"/>
</dbReference>
<dbReference type="PANTHER" id="PTHR48100">
    <property type="entry name" value="BROAD-SPECIFICITY PHOSPHATASE YOR283W-RELATED"/>
    <property type="match status" value="1"/>
</dbReference>
<dbReference type="RefSeq" id="XP_049182469.1">
    <property type="nucleotide sequence ID" value="XM_049326496.1"/>
</dbReference>
<feature type="chain" id="PRO_5042459160" description="Phosphomutase" evidence="1">
    <location>
        <begin position="19"/>
        <end position="325"/>
    </location>
</feature>
<dbReference type="PANTHER" id="PTHR48100:SF1">
    <property type="entry name" value="HISTIDINE PHOSPHATASE FAMILY PROTEIN-RELATED"/>
    <property type="match status" value="1"/>
</dbReference>
<feature type="signal peptide" evidence="1">
    <location>
        <begin position="1"/>
        <end position="18"/>
    </location>
</feature>
<evidence type="ECO:0000313" key="2">
    <source>
        <dbReference type="EMBL" id="KAI3406724.1"/>
    </source>
</evidence>
<dbReference type="GO" id="GO:0005737">
    <property type="term" value="C:cytoplasm"/>
    <property type="evidence" value="ECO:0007669"/>
    <property type="project" value="TreeGrafter"/>
</dbReference>
<comment type="caution">
    <text evidence="2">The sequence shown here is derived from an EMBL/GenBank/DDBJ whole genome shotgun (WGS) entry which is preliminary data.</text>
</comment>
<dbReference type="Pfam" id="PF00300">
    <property type="entry name" value="His_Phos_1"/>
    <property type="match status" value="1"/>
</dbReference>
<proteinExistence type="predicted"/>